<evidence type="ECO:0000313" key="1">
    <source>
        <dbReference type="EMBL" id="KAJ1190346.1"/>
    </source>
</evidence>
<accession>A0AAV7UPN9</accession>
<comment type="caution">
    <text evidence="1">The sequence shown here is derived from an EMBL/GenBank/DDBJ whole genome shotgun (WGS) entry which is preliminary data.</text>
</comment>
<proteinExistence type="predicted"/>
<name>A0AAV7UPN9_PLEWA</name>
<dbReference type="EMBL" id="JANPWB010000005">
    <property type="protein sequence ID" value="KAJ1190346.1"/>
    <property type="molecule type" value="Genomic_DNA"/>
</dbReference>
<reference evidence="1" key="1">
    <citation type="journal article" date="2022" name="bioRxiv">
        <title>Sequencing and chromosome-scale assembly of the giantPleurodeles waltlgenome.</title>
        <authorList>
            <person name="Brown T."/>
            <person name="Elewa A."/>
            <person name="Iarovenko S."/>
            <person name="Subramanian E."/>
            <person name="Araus A.J."/>
            <person name="Petzold A."/>
            <person name="Susuki M."/>
            <person name="Suzuki K.-i.T."/>
            <person name="Hayashi T."/>
            <person name="Toyoda A."/>
            <person name="Oliveira C."/>
            <person name="Osipova E."/>
            <person name="Leigh N.D."/>
            <person name="Simon A."/>
            <person name="Yun M.H."/>
        </authorList>
    </citation>
    <scope>NUCLEOTIDE SEQUENCE</scope>
    <source>
        <strain evidence="1">20211129_DDA</strain>
        <tissue evidence="1">Liver</tissue>
    </source>
</reference>
<organism evidence="1 2">
    <name type="scientific">Pleurodeles waltl</name>
    <name type="common">Iberian ribbed newt</name>
    <dbReference type="NCBI Taxonomy" id="8319"/>
    <lineage>
        <taxon>Eukaryota</taxon>
        <taxon>Metazoa</taxon>
        <taxon>Chordata</taxon>
        <taxon>Craniata</taxon>
        <taxon>Vertebrata</taxon>
        <taxon>Euteleostomi</taxon>
        <taxon>Amphibia</taxon>
        <taxon>Batrachia</taxon>
        <taxon>Caudata</taxon>
        <taxon>Salamandroidea</taxon>
        <taxon>Salamandridae</taxon>
        <taxon>Pleurodelinae</taxon>
        <taxon>Pleurodeles</taxon>
    </lineage>
</organism>
<keyword evidence="2" id="KW-1185">Reference proteome</keyword>
<dbReference type="AlphaFoldDB" id="A0AAV7UPN9"/>
<gene>
    <name evidence="1" type="ORF">NDU88_007084</name>
</gene>
<protein>
    <submittedName>
        <fullName evidence="1">Uncharacterized protein</fullName>
    </submittedName>
</protein>
<sequence>MSADSELRFRAAHSAYFTAHSMLRLPGLHRAPPVARLPDQQAPDTSHCFPRLNELVTCLRPQALSARRLPGVQALPVRRPSLHRCPLTSRRPPSGAAHLWLPKSTGWASSFCSQLPRQALPCRLLLCFCLRRITWPGSVPPNPR</sequence>
<dbReference type="Proteomes" id="UP001066276">
    <property type="component" value="Chromosome 3_1"/>
</dbReference>
<evidence type="ECO:0000313" key="2">
    <source>
        <dbReference type="Proteomes" id="UP001066276"/>
    </source>
</evidence>